<evidence type="ECO:0000256" key="2">
    <source>
        <dbReference type="SAM" id="SignalP"/>
    </source>
</evidence>
<dbReference type="InterPro" id="IPR001011">
    <property type="entry name" value="Acid_Pase_classA_bac"/>
</dbReference>
<dbReference type="AlphaFoldDB" id="A0AA37HQA5"/>
<keyword evidence="5" id="KW-1185">Reference proteome</keyword>
<dbReference type="Gene3D" id="1.20.144.10">
    <property type="entry name" value="Phosphatidic acid phosphatase type 2/haloperoxidase"/>
    <property type="match status" value="1"/>
</dbReference>
<dbReference type="Pfam" id="PF01569">
    <property type="entry name" value="PAP2"/>
    <property type="match status" value="1"/>
</dbReference>
<evidence type="ECO:0000313" key="5">
    <source>
        <dbReference type="Proteomes" id="UP001055108"/>
    </source>
</evidence>
<keyword evidence="2" id="KW-0732">Signal</keyword>
<dbReference type="InterPro" id="IPR036938">
    <property type="entry name" value="PAP2/HPO_sf"/>
</dbReference>
<comment type="caution">
    <text evidence="4">The sequence shown here is derived from an EMBL/GenBank/DDBJ whole genome shotgun (WGS) entry which is preliminary data.</text>
</comment>
<name>A0AA37HQA5_9HYPH</name>
<accession>A0AA37HQA5</accession>
<feature type="chain" id="PRO_5041404904" description="Phosphatidic acid phosphatase type 2/haloperoxidase domain-containing protein" evidence="2">
    <location>
        <begin position="38"/>
        <end position="309"/>
    </location>
</feature>
<evidence type="ECO:0000313" key="4">
    <source>
        <dbReference type="EMBL" id="GJD79868.1"/>
    </source>
</evidence>
<protein>
    <recommendedName>
        <fullName evidence="3">Phosphatidic acid phosphatase type 2/haloperoxidase domain-containing protein</fullName>
    </recommendedName>
</protein>
<organism evidence="4 5">
    <name type="scientific">Methylobacterium gregans</name>
    <dbReference type="NCBI Taxonomy" id="374424"/>
    <lineage>
        <taxon>Bacteria</taxon>
        <taxon>Pseudomonadati</taxon>
        <taxon>Pseudomonadota</taxon>
        <taxon>Alphaproteobacteria</taxon>
        <taxon>Hyphomicrobiales</taxon>
        <taxon>Methylobacteriaceae</taxon>
        <taxon>Methylobacterium</taxon>
    </lineage>
</organism>
<dbReference type="PRINTS" id="PR00483">
    <property type="entry name" value="BACPHPHTASE"/>
</dbReference>
<evidence type="ECO:0000259" key="3">
    <source>
        <dbReference type="SMART" id="SM00014"/>
    </source>
</evidence>
<feature type="signal peptide" evidence="2">
    <location>
        <begin position="1"/>
        <end position="37"/>
    </location>
</feature>
<sequence length="309" mass="32279">MTLQNPMLRPSSTRAAPALLALLLSTAALLAPGSAGAEPPKPAAPPENAAPGPQSAPSVGSDTLKPGKPAVKPYLSEEAAPDTVKILSPPPASHSPLENADRAAFNTTRALKGSPRWDLAASDVAEGASAILETYACVLGTKIDAARVPAVVNLFERARLDIARGTKAPKLHYRRLRPFVGNDAPICVQRTQQLADSFSYPSGHATQGWAYALMMASLVPGKAGAILARGRVYGESRIVCGVHWLTDVAAGRTNGSAIFAALMGNAEFRADMDKARTELAKVVDAKGQAPEESTCTRENAVLTAPALQF</sequence>
<dbReference type="GO" id="GO:0003993">
    <property type="term" value="F:acid phosphatase activity"/>
    <property type="evidence" value="ECO:0007669"/>
    <property type="project" value="InterPro"/>
</dbReference>
<dbReference type="GO" id="GO:0030288">
    <property type="term" value="C:outer membrane-bounded periplasmic space"/>
    <property type="evidence" value="ECO:0007669"/>
    <property type="project" value="InterPro"/>
</dbReference>
<dbReference type="EMBL" id="BPQM01000073">
    <property type="protein sequence ID" value="GJD79868.1"/>
    <property type="molecule type" value="Genomic_DNA"/>
</dbReference>
<proteinExistence type="predicted"/>
<feature type="region of interest" description="Disordered" evidence="1">
    <location>
        <begin position="32"/>
        <end position="71"/>
    </location>
</feature>
<reference evidence="4" key="1">
    <citation type="journal article" date="2016" name="Front. Microbiol.">
        <title>Genome Sequence of the Piezophilic, Mesophilic Sulfate-Reducing Bacterium Desulfovibrio indicus J2T.</title>
        <authorList>
            <person name="Cao J."/>
            <person name="Maignien L."/>
            <person name="Shao Z."/>
            <person name="Alain K."/>
            <person name="Jebbar M."/>
        </authorList>
    </citation>
    <scope>NUCLEOTIDE SEQUENCE</scope>
    <source>
        <strain evidence="4">NBRC 103626</strain>
    </source>
</reference>
<evidence type="ECO:0000256" key="1">
    <source>
        <dbReference type="SAM" id="MobiDB-lite"/>
    </source>
</evidence>
<dbReference type="SUPFAM" id="SSF48317">
    <property type="entry name" value="Acid phosphatase/Vanadium-dependent haloperoxidase"/>
    <property type="match status" value="1"/>
</dbReference>
<dbReference type="CDD" id="cd03397">
    <property type="entry name" value="PAP2_acid_phosphatase"/>
    <property type="match status" value="1"/>
</dbReference>
<feature type="domain" description="Phosphatidic acid phosphatase type 2/haloperoxidase" evidence="3">
    <location>
        <begin position="150"/>
        <end position="263"/>
    </location>
</feature>
<gene>
    <name evidence="4" type="ORF">NBEOAGPD_3098</name>
</gene>
<dbReference type="Proteomes" id="UP001055108">
    <property type="component" value="Unassembled WGS sequence"/>
</dbReference>
<dbReference type="SMART" id="SM00014">
    <property type="entry name" value="acidPPc"/>
    <property type="match status" value="1"/>
</dbReference>
<dbReference type="InterPro" id="IPR000326">
    <property type="entry name" value="PAP2/HPO"/>
</dbReference>
<reference evidence="4" key="2">
    <citation type="submission" date="2021-08" db="EMBL/GenBank/DDBJ databases">
        <authorList>
            <person name="Tani A."/>
            <person name="Ola A."/>
            <person name="Ogura Y."/>
            <person name="Katsura K."/>
            <person name="Hayashi T."/>
        </authorList>
    </citation>
    <scope>NUCLEOTIDE SEQUENCE</scope>
    <source>
        <strain evidence="4">NBRC 103626</strain>
    </source>
</reference>